<keyword evidence="2" id="KW-0238">DNA-binding</keyword>
<evidence type="ECO:0000256" key="4">
    <source>
        <dbReference type="SAM" id="MobiDB-lite"/>
    </source>
</evidence>
<dbReference type="EMBL" id="JAHZUY010000011">
    <property type="protein sequence ID" value="MBW8269136.1"/>
    <property type="molecule type" value="Genomic_DNA"/>
</dbReference>
<dbReference type="InterPro" id="IPR023187">
    <property type="entry name" value="Tscrpt_reg_MarR-type_CS"/>
</dbReference>
<evidence type="ECO:0000313" key="7">
    <source>
        <dbReference type="Proteomes" id="UP001519924"/>
    </source>
</evidence>
<organism evidence="6 7">
    <name type="scientific">Caldovatus aquaticus</name>
    <dbReference type="NCBI Taxonomy" id="2865671"/>
    <lineage>
        <taxon>Bacteria</taxon>
        <taxon>Pseudomonadati</taxon>
        <taxon>Pseudomonadota</taxon>
        <taxon>Alphaproteobacteria</taxon>
        <taxon>Acetobacterales</taxon>
        <taxon>Roseomonadaceae</taxon>
        <taxon>Caldovatus</taxon>
    </lineage>
</organism>
<accession>A0ABS7F2T7</accession>
<dbReference type="Gene3D" id="1.10.10.10">
    <property type="entry name" value="Winged helix-like DNA-binding domain superfamily/Winged helix DNA-binding domain"/>
    <property type="match status" value="1"/>
</dbReference>
<keyword evidence="7" id="KW-1185">Reference proteome</keyword>
<evidence type="ECO:0000256" key="2">
    <source>
        <dbReference type="ARBA" id="ARBA00023125"/>
    </source>
</evidence>
<name>A0ABS7F2T7_9PROT</name>
<dbReference type="InterPro" id="IPR039422">
    <property type="entry name" value="MarR/SlyA-like"/>
</dbReference>
<dbReference type="SMART" id="SM00347">
    <property type="entry name" value="HTH_MARR"/>
    <property type="match status" value="1"/>
</dbReference>
<reference evidence="6 7" key="1">
    <citation type="submission" date="2021-08" db="EMBL/GenBank/DDBJ databases">
        <title>Caldovatus sediminis gen. nov., sp. nov., a moderately thermophilic bacterium isolated from a hot spring.</title>
        <authorList>
            <person name="Hu C.-J."/>
            <person name="Li W.-J."/>
            <person name="Xian W.-D."/>
        </authorList>
    </citation>
    <scope>NUCLEOTIDE SEQUENCE [LARGE SCALE GENOMIC DNA]</scope>
    <source>
        <strain evidence="6 7">SYSU G05006</strain>
    </source>
</reference>
<proteinExistence type="predicted"/>
<dbReference type="Proteomes" id="UP001519924">
    <property type="component" value="Unassembled WGS sequence"/>
</dbReference>
<evidence type="ECO:0000313" key="6">
    <source>
        <dbReference type="EMBL" id="MBW8269136.1"/>
    </source>
</evidence>
<comment type="caution">
    <text evidence="6">The sequence shown here is derived from an EMBL/GenBank/DDBJ whole genome shotgun (WGS) entry which is preliminary data.</text>
</comment>
<dbReference type="InterPro" id="IPR000835">
    <property type="entry name" value="HTH_MarR-typ"/>
</dbReference>
<feature type="region of interest" description="Disordered" evidence="4">
    <location>
        <begin position="1"/>
        <end position="21"/>
    </location>
</feature>
<evidence type="ECO:0000256" key="1">
    <source>
        <dbReference type="ARBA" id="ARBA00023015"/>
    </source>
</evidence>
<feature type="compositionally biased region" description="Low complexity" evidence="4">
    <location>
        <begin position="9"/>
        <end position="21"/>
    </location>
</feature>
<evidence type="ECO:0000259" key="5">
    <source>
        <dbReference type="PROSITE" id="PS50995"/>
    </source>
</evidence>
<dbReference type="RefSeq" id="WP_220116897.1">
    <property type="nucleotide sequence ID" value="NZ_JAHZUY010000011.1"/>
</dbReference>
<keyword evidence="3" id="KW-0804">Transcription</keyword>
<protein>
    <submittedName>
        <fullName evidence="6">MarR family transcriptional regulator</fullName>
    </submittedName>
</protein>
<dbReference type="InterPro" id="IPR036388">
    <property type="entry name" value="WH-like_DNA-bd_sf"/>
</dbReference>
<dbReference type="PANTHER" id="PTHR33164:SF43">
    <property type="entry name" value="HTH-TYPE TRANSCRIPTIONAL REPRESSOR YETL"/>
    <property type="match status" value="1"/>
</dbReference>
<evidence type="ECO:0000256" key="3">
    <source>
        <dbReference type="ARBA" id="ARBA00023163"/>
    </source>
</evidence>
<feature type="domain" description="HTH marR-type" evidence="5">
    <location>
        <begin position="32"/>
        <end position="167"/>
    </location>
</feature>
<sequence length="174" mass="19155">MPAPPRPQPLRSAALSPPQPAAAAKPARRFVDDYLLALLARASHAVSEEFHARLRARGVGVPVWRVLATLSGLPKGQGETVTGLARACLLQQPTMTKVLDRMERDGLVRRHPDLQDRRVVRLTLTPRGEATVAELLVAARAHEAEVLARHPPAEVEAIKALLRELIARQDRPRR</sequence>
<dbReference type="InterPro" id="IPR036390">
    <property type="entry name" value="WH_DNA-bd_sf"/>
</dbReference>
<dbReference type="SUPFAM" id="SSF46785">
    <property type="entry name" value="Winged helix' DNA-binding domain"/>
    <property type="match status" value="1"/>
</dbReference>
<dbReference type="Pfam" id="PF01047">
    <property type="entry name" value="MarR"/>
    <property type="match status" value="1"/>
</dbReference>
<dbReference type="PANTHER" id="PTHR33164">
    <property type="entry name" value="TRANSCRIPTIONAL REGULATOR, MARR FAMILY"/>
    <property type="match status" value="1"/>
</dbReference>
<gene>
    <name evidence="6" type="ORF">K1J50_06500</name>
</gene>
<dbReference type="PRINTS" id="PR00598">
    <property type="entry name" value="HTHMARR"/>
</dbReference>
<dbReference type="PROSITE" id="PS01117">
    <property type="entry name" value="HTH_MARR_1"/>
    <property type="match status" value="1"/>
</dbReference>
<dbReference type="PROSITE" id="PS50995">
    <property type="entry name" value="HTH_MARR_2"/>
    <property type="match status" value="1"/>
</dbReference>
<keyword evidence="1" id="KW-0805">Transcription regulation</keyword>